<keyword evidence="3" id="KW-1185">Reference proteome</keyword>
<dbReference type="Proteomes" id="UP000323386">
    <property type="component" value="Unassembled WGS sequence"/>
</dbReference>
<protein>
    <submittedName>
        <fullName evidence="2">Uncharacterized protein</fullName>
    </submittedName>
</protein>
<proteinExistence type="predicted"/>
<feature type="region of interest" description="Disordered" evidence="1">
    <location>
        <begin position="69"/>
        <end position="92"/>
    </location>
</feature>
<gene>
    <name evidence="2" type="ORF">PSFLO_06364</name>
</gene>
<organism evidence="2 3">
    <name type="scientific">Pseudozyma flocculosa</name>
    <dbReference type="NCBI Taxonomy" id="84751"/>
    <lineage>
        <taxon>Eukaryota</taxon>
        <taxon>Fungi</taxon>
        <taxon>Dikarya</taxon>
        <taxon>Basidiomycota</taxon>
        <taxon>Ustilaginomycotina</taxon>
        <taxon>Ustilaginomycetes</taxon>
        <taxon>Ustilaginales</taxon>
        <taxon>Ustilaginaceae</taxon>
        <taxon>Pseudozyma</taxon>
    </lineage>
</organism>
<evidence type="ECO:0000313" key="3">
    <source>
        <dbReference type="Proteomes" id="UP000323386"/>
    </source>
</evidence>
<accession>A0A5C3F8Z5</accession>
<dbReference type="AlphaFoldDB" id="A0A5C3F8Z5"/>
<reference evidence="2 3" key="1">
    <citation type="submission" date="2018-03" db="EMBL/GenBank/DDBJ databases">
        <authorList>
            <person name="Guldener U."/>
        </authorList>
    </citation>
    <scope>NUCLEOTIDE SEQUENCE [LARGE SCALE GENOMIC DNA]</scope>
    <source>
        <strain evidence="2 3">DAOM196992</strain>
    </source>
</reference>
<sequence length="119" mass="12961">MSTNLDATHIHLWPSAFACEAGKGDGPTLMASDVENRRCTPRHENEDEGAPTMTPGRWWMWVVATPDDSTMPTRSASHVRAPPPGPSAFRPSILPYVPIGTAPYRTVPHRAVAYLTVPA</sequence>
<dbReference type="EMBL" id="OOIP01000023">
    <property type="protein sequence ID" value="SPO40882.1"/>
    <property type="molecule type" value="Genomic_DNA"/>
</dbReference>
<evidence type="ECO:0000256" key="1">
    <source>
        <dbReference type="SAM" id="MobiDB-lite"/>
    </source>
</evidence>
<evidence type="ECO:0000313" key="2">
    <source>
        <dbReference type="EMBL" id="SPO40882.1"/>
    </source>
</evidence>
<name>A0A5C3F8Z5_9BASI</name>